<reference evidence="2" key="1">
    <citation type="submission" date="2020-10" db="EMBL/GenBank/DDBJ databases">
        <title>Taxonomic study of unclassified bacteria belonging to the class Ktedonobacteria.</title>
        <authorList>
            <person name="Yabe S."/>
            <person name="Wang C.M."/>
            <person name="Zheng Y."/>
            <person name="Sakai Y."/>
            <person name="Cavaletti L."/>
            <person name="Monciardini P."/>
            <person name="Donadio S."/>
        </authorList>
    </citation>
    <scope>NUCLEOTIDE SEQUENCE</scope>
    <source>
        <strain evidence="2">ID150040</strain>
    </source>
</reference>
<dbReference type="Proteomes" id="UP000597444">
    <property type="component" value="Unassembled WGS sequence"/>
</dbReference>
<organism evidence="2 3">
    <name type="scientific">Reticulibacter mediterranei</name>
    <dbReference type="NCBI Taxonomy" id="2778369"/>
    <lineage>
        <taxon>Bacteria</taxon>
        <taxon>Bacillati</taxon>
        <taxon>Chloroflexota</taxon>
        <taxon>Ktedonobacteria</taxon>
        <taxon>Ktedonobacterales</taxon>
        <taxon>Reticulibacteraceae</taxon>
        <taxon>Reticulibacter</taxon>
    </lineage>
</organism>
<comment type="caution">
    <text evidence="2">The sequence shown here is derived from an EMBL/GenBank/DDBJ whole genome shotgun (WGS) entry which is preliminary data.</text>
</comment>
<evidence type="ECO:0000313" key="3">
    <source>
        <dbReference type="Proteomes" id="UP000597444"/>
    </source>
</evidence>
<sequence length="211" mass="24232">MKGEKPMLHRDHRMIKQDVQPDLMRQDDGSAALRDQWADYHEETRLLLESAIETYGKEAAQLLVTALQQESASIQGTYMRRIDRLQSQLDDANTVRQLQERELLRLKATKSRRRIAELERRCAELQEALDRKPEDLAAERTALIEDVLFSGEKIGYQALYVENGVLIDTGFDAYCNFCSSASLEKLRMASEATHLVLQAREGRKKLKRLAP</sequence>
<protein>
    <submittedName>
        <fullName evidence="2">Uncharacterized protein</fullName>
    </submittedName>
</protein>
<keyword evidence="3" id="KW-1185">Reference proteome</keyword>
<gene>
    <name evidence="2" type="ORF">KSF_106410</name>
</gene>
<dbReference type="AlphaFoldDB" id="A0A8J3IU20"/>
<feature type="coiled-coil region" evidence="1">
    <location>
        <begin position="82"/>
        <end position="135"/>
    </location>
</feature>
<accession>A0A8J3IU20</accession>
<evidence type="ECO:0000256" key="1">
    <source>
        <dbReference type="SAM" id="Coils"/>
    </source>
</evidence>
<keyword evidence="1" id="KW-0175">Coiled coil</keyword>
<name>A0A8J3IU20_9CHLR</name>
<dbReference type="EMBL" id="BNJK01000003">
    <property type="protein sequence ID" value="GHP00594.1"/>
    <property type="molecule type" value="Genomic_DNA"/>
</dbReference>
<evidence type="ECO:0000313" key="2">
    <source>
        <dbReference type="EMBL" id="GHP00594.1"/>
    </source>
</evidence>
<proteinExistence type="predicted"/>